<evidence type="ECO:0000313" key="1">
    <source>
        <dbReference type="EMBL" id="CAJ2636037.1"/>
    </source>
</evidence>
<protein>
    <submittedName>
        <fullName evidence="1">Uncharacterized protein</fullName>
    </submittedName>
</protein>
<name>A0ACB0IUZ9_TRIPR</name>
<dbReference type="Proteomes" id="UP001177021">
    <property type="component" value="Unassembled WGS sequence"/>
</dbReference>
<gene>
    <name evidence="1" type="ORF">MILVUS5_LOCUS6606</name>
</gene>
<proteinExistence type="predicted"/>
<organism evidence="1 2">
    <name type="scientific">Trifolium pratense</name>
    <name type="common">Red clover</name>
    <dbReference type="NCBI Taxonomy" id="57577"/>
    <lineage>
        <taxon>Eukaryota</taxon>
        <taxon>Viridiplantae</taxon>
        <taxon>Streptophyta</taxon>
        <taxon>Embryophyta</taxon>
        <taxon>Tracheophyta</taxon>
        <taxon>Spermatophyta</taxon>
        <taxon>Magnoliopsida</taxon>
        <taxon>eudicotyledons</taxon>
        <taxon>Gunneridae</taxon>
        <taxon>Pentapetalae</taxon>
        <taxon>rosids</taxon>
        <taxon>fabids</taxon>
        <taxon>Fabales</taxon>
        <taxon>Fabaceae</taxon>
        <taxon>Papilionoideae</taxon>
        <taxon>50 kb inversion clade</taxon>
        <taxon>NPAAA clade</taxon>
        <taxon>Hologalegina</taxon>
        <taxon>IRL clade</taxon>
        <taxon>Trifolieae</taxon>
        <taxon>Trifolium</taxon>
    </lineage>
</organism>
<dbReference type="EMBL" id="CASHSV030000002">
    <property type="protein sequence ID" value="CAJ2636037.1"/>
    <property type="molecule type" value="Genomic_DNA"/>
</dbReference>
<sequence>MEETKSNRNKRRFYSRKGCIQVTISSNPKEVVASLAGPSANIIFGTVVDDCYTGEIHVIINATGYPQSFQKLLDKVA</sequence>
<evidence type="ECO:0000313" key="2">
    <source>
        <dbReference type="Proteomes" id="UP001177021"/>
    </source>
</evidence>
<accession>A0ACB0IUZ9</accession>
<reference evidence="1" key="1">
    <citation type="submission" date="2023-10" db="EMBL/GenBank/DDBJ databases">
        <authorList>
            <person name="Rodriguez Cubillos JULIANA M."/>
            <person name="De Vega J."/>
        </authorList>
    </citation>
    <scope>NUCLEOTIDE SEQUENCE</scope>
</reference>
<comment type="caution">
    <text evidence="1">The sequence shown here is derived from an EMBL/GenBank/DDBJ whole genome shotgun (WGS) entry which is preliminary data.</text>
</comment>
<keyword evidence="2" id="KW-1185">Reference proteome</keyword>